<keyword evidence="5" id="KW-0539">Nucleus</keyword>
<feature type="domain" description="HAT C-terminal dimerisation" evidence="6">
    <location>
        <begin position="86"/>
        <end position="154"/>
    </location>
</feature>
<evidence type="ECO:0000256" key="4">
    <source>
        <dbReference type="ARBA" id="ARBA00022833"/>
    </source>
</evidence>
<reference evidence="7 8" key="1">
    <citation type="submission" date="2014-04" db="EMBL/GenBank/DDBJ databases">
        <authorList>
            <consortium name="DOE Joint Genome Institute"/>
            <person name="Kuo A."/>
            <person name="Kohler A."/>
            <person name="Jargeat P."/>
            <person name="Nagy L.G."/>
            <person name="Floudas D."/>
            <person name="Copeland A."/>
            <person name="Barry K.W."/>
            <person name="Cichocki N."/>
            <person name="Veneault-Fourrey C."/>
            <person name="LaButti K."/>
            <person name="Lindquist E.A."/>
            <person name="Lipzen A."/>
            <person name="Lundell T."/>
            <person name="Morin E."/>
            <person name="Murat C."/>
            <person name="Sun H."/>
            <person name="Tunlid A."/>
            <person name="Henrissat B."/>
            <person name="Grigoriev I.V."/>
            <person name="Hibbett D.S."/>
            <person name="Martin F."/>
            <person name="Nordberg H.P."/>
            <person name="Cantor M.N."/>
            <person name="Hua S.X."/>
        </authorList>
    </citation>
    <scope>NUCLEOTIDE SEQUENCE [LARGE SCALE GENOMIC DNA]</scope>
    <source>
        <strain evidence="7 8">Ve08.2h10</strain>
    </source>
</reference>
<comment type="subcellular location">
    <subcellularLocation>
        <location evidence="1">Nucleus</location>
    </subcellularLocation>
</comment>
<evidence type="ECO:0000313" key="8">
    <source>
        <dbReference type="Proteomes" id="UP000054538"/>
    </source>
</evidence>
<dbReference type="GO" id="GO:0008270">
    <property type="term" value="F:zinc ion binding"/>
    <property type="evidence" value="ECO:0007669"/>
    <property type="project" value="UniProtKB-KW"/>
</dbReference>
<dbReference type="Pfam" id="PF05699">
    <property type="entry name" value="Dimer_Tnp_hAT"/>
    <property type="match status" value="1"/>
</dbReference>
<dbReference type="InterPro" id="IPR012337">
    <property type="entry name" value="RNaseH-like_sf"/>
</dbReference>
<keyword evidence="8" id="KW-1185">Reference proteome</keyword>
<evidence type="ECO:0000313" key="7">
    <source>
        <dbReference type="EMBL" id="KIK77668.1"/>
    </source>
</evidence>
<keyword evidence="3" id="KW-0863">Zinc-finger</keyword>
<dbReference type="PANTHER" id="PTHR46481">
    <property type="entry name" value="ZINC FINGER BED DOMAIN-CONTAINING PROTEIN 4"/>
    <property type="match status" value="1"/>
</dbReference>
<evidence type="ECO:0000256" key="2">
    <source>
        <dbReference type="ARBA" id="ARBA00022723"/>
    </source>
</evidence>
<evidence type="ECO:0000256" key="1">
    <source>
        <dbReference type="ARBA" id="ARBA00004123"/>
    </source>
</evidence>
<dbReference type="OrthoDB" id="3262784at2759"/>
<organism evidence="7 8">
    <name type="scientific">Paxillus rubicundulus Ve08.2h10</name>
    <dbReference type="NCBI Taxonomy" id="930991"/>
    <lineage>
        <taxon>Eukaryota</taxon>
        <taxon>Fungi</taxon>
        <taxon>Dikarya</taxon>
        <taxon>Basidiomycota</taxon>
        <taxon>Agaricomycotina</taxon>
        <taxon>Agaricomycetes</taxon>
        <taxon>Agaricomycetidae</taxon>
        <taxon>Boletales</taxon>
        <taxon>Paxilineae</taxon>
        <taxon>Paxillaceae</taxon>
        <taxon>Paxillus</taxon>
    </lineage>
</organism>
<keyword evidence="4" id="KW-0862">Zinc</keyword>
<keyword evidence="2" id="KW-0479">Metal-binding</keyword>
<proteinExistence type="predicted"/>
<dbReference type="SUPFAM" id="SSF53098">
    <property type="entry name" value="Ribonuclease H-like"/>
    <property type="match status" value="1"/>
</dbReference>
<dbReference type="Proteomes" id="UP000054538">
    <property type="component" value="Unassembled WGS sequence"/>
</dbReference>
<evidence type="ECO:0000259" key="6">
    <source>
        <dbReference type="Pfam" id="PF05699"/>
    </source>
</evidence>
<evidence type="ECO:0000256" key="3">
    <source>
        <dbReference type="ARBA" id="ARBA00022771"/>
    </source>
</evidence>
<dbReference type="HOGENOM" id="CLU_009123_4_8_1"/>
<evidence type="ECO:0000256" key="5">
    <source>
        <dbReference type="ARBA" id="ARBA00023242"/>
    </source>
</evidence>
<accession>A0A0D0CQM6</accession>
<dbReference type="InParanoid" id="A0A0D0CQM6"/>
<dbReference type="InterPro" id="IPR052035">
    <property type="entry name" value="ZnF_BED_domain_contain"/>
</dbReference>
<dbReference type="PANTHER" id="PTHR46481:SF10">
    <property type="entry name" value="ZINC FINGER BED DOMAIN-CONTAINING PROTEIN 39"/>
    <property type="match status" value="1"/>
</dbReference>
<dbReference type="EMBL" id="KN826884">
    <property type="protein sequence ID" value="KIK77668.1"/>
    <property type="molecule type" value="Genomic_DNA"/>
</dbReference>
<name>A0A0D0CQM6_9AGAM</name>
<dbReference type="AlphaFoldDB" id="A0A0D0CQM6"/>
<dbReference type="GO" id="GO:0005634">
    <property type="term" value="C:nucleus"/>
    <property type="evidence" value="ECO:0007669"/>
    <property type="project" value="UniProtKB-SubCell"/>
</dbReference>
<dbReference type="GO" id="GO:0046983">
    <property type="term" value="F:protein dimerization activity"/>
    <property type="evidence" value="ECO:0007669"/>
    <property type="project" value="InterPro"/>
</dbReference>
<protein>
    <recommendedName>
        <fullName evidence="6">HAT C-terminal dimerisation domain-containing protein</fullName>
    </recommendedName>
</protein>
<dbReference type="InterPro" id="IPR008906">
    <property type="entry name" value="HATC_C_dom"/>
</dbReference>
<gene>
    <name evidence="7" type="ORF">PAXRUDRAFT_166097</name>
</gene>
<reference evidence="8" key="2">
    <citation type="submission" date="2015-01" db="EMBL/GenBank/DDBJ databases">
        <title>Evolutionary Origins and Diversification of the Mycorrhizal Mutualists.</title>
        <authorList>
            <consortium name="DOE Joint Genome Institute"/>
            <consortium name="Mycorrhizal Genomics Consortium"/>
            <person name="Kohler A."/>
            <person name="Kuo A."/>
            <person name="Nagy L.G."/>
            <person name="Floudas D."/>
            <person name="Copeland A."/>
            <person name="Barry K.W."/>
            <person name="Cichocki N."/>
            <person name="Veneault-Fourrey C."/>
            <person name="LaButti K."/>
            <person name="Lindquist E.A."/>
            <person name="Lipzen A."/>
            <person name="Lundell T."/>
            <person name="Morin E."/>
            <person name="Murat C."/>
            <person name="Riley R."/>
            <person name="Ohm R."/>
            <person name="Sun H."/>
            <person name="Tunlid A."/>
            <person name="Henrissat B."/>
            <person name="Grigoriev I.V."/>
            <person name="Hibbett D.S."/>
            <person name="Martin F."/>
        </authorList>
    </citation>
    <scope>NUCLEOTIDE SEQUENCE [LARGE SCALE GENOMIC DNA]</scope>
    <source>
        <strain evidence="8">Ve08.2h10</strain>
    </source>
</reference>
<sequence length="174" mass="19313">MTWVEHTSVTPRNILEHLYMEYADDSAQSNTPALHVTPRQPTEVPKSIFDQAITMKTDSTTSGTMLGGVKQSELSNYFGGAYPCKNQADPLGWWWVHQDQFLVLLQIAQDVLAILGVSVSVEHLFSSTKHTLSDPCSSMTAVTALKTVVMKEWLRKGLGQDASYLADVSIHHNH</sequence>